<dbReference type="SMART" id="SM00346">
    <property type="entry name" value="HTH_ICLR"/>
    <property type="match status" value="1"/>
</dbReference>
<dbReference type="InterPro" id="IPR050707">
    <property type="entry name" value="HTH_MetabolicPath_Reg"/>
</dbReference>
<keyword evidence="2" id="KW-0238">DNA-binding</keyword>
<evidence type="ECO:0000256" key="4">
    <source>
        <dbReference type="ARBA" id="ARBA00058938"/>
    </source>
</evidence>
<sequence>MAIVQSIERAFVLLEFLSDYPDGMKITTLANESGLSKSTVHRLLSTLIELNYVKQNRVTEEYQISFKALYLTRNILSSSPLISTANPILHKLVDDINETVHLCIENDEKIIYIDKIKSNQPIQMSSKIGSTAPMYCTGIGKMLLSDTENTVLDDIISRISFIKRTENTITTSKDFKVEIQKIRSQGYALDNIENENEIRCIAAPIYDYTGRIIASFSVSGLSTHITLERIEESLANQLLKAAQEISLQLGYSGEKFHK</sequence>
<dbReference type="InterPro" id="IPR029016">
    <property type="entry name" value="GAF-like_dom_sf"/>
</dbReference>
<dbReference type="Gene3D" id="3.30.450.40">
    <property type="match status" value="1"/>
</dbReference>
<dbReference type="Gene3D" id="1.10.10.10">
    <property type="entry name" value="Winged helix-like DNA-binding domain superfamily/Winged helix DNA-binding domain"/>
    <property type="match status" value="1"/>
</dbReference>
<dbReference type="OrthoDB" id="9791752at2"/>
<dbReference type="GO" id="GO:0003677">
    <property type="term" value="F:DNA binding"/>
    <property type="evidence" value="ECO:0007669"/>
    <property type="project" value="UniProtKB-KW"/>
</dbReference>
<keyword evidence="9" id="KW-1185">Reference proteome</keyword>
<dbReference type="EMBL" id="QFVR01000026">
    <property type="protein sequence ID" value="PWI24198.1"/>
    <property type="molecule type" value="Genomic_DNA"/>
</dbReference>
<comment type="function">
    <text evidence="4">May be an activator protein for the gylABX operon.</text>
</comment>
<accession>A0A2U3AI27</accession>
<evidence type="ECO:0000256" key="2">
    <source>
        <dbReference type="ARBA" id="ARBA00023125"/>
    </source>
</evidence>
<dbReference type="PROSITE" id="PS51077">
    <property type="entry name" value="HTH_ICLR"/>
    <property type="match status" value="1"/>
</dbReference>
<evidence type="ECO:0000313" key="8">
    <source>
        <dbReference type="EMBL" id="PWI24198.1"/>
    </source>
</evidence>
<dbReference type="RefSeq" id="WP_109307184.1">
    <property type="nucleotide sequence ID" value="NZ_BJUF01000039.1"/>
</dbReference>
<comment type="caution">
    <text evidence="8">The sequence shown here is derived from an EMBL/GenBank/DDBJ whole genome shotgun (WGS) entry which is preliminary data.</text>
</comment>
<dbReference type="Pfam" id="PF01614">
    <property type="entry name" value="IclR_C"/>
    <property type="match status" value="1"/>
</dbReference>
<proteinExistence type="predicted"/>
<dbReference type="InterPro" id="IPR036390">
    <property type="entry name" value="WH_DNA-bd_sf"/>
</dbReference>
<feature type="domain" description="HTH iclR-type" evidence="6">
    <location>
        <begin position="4"/>
        <end position="66"/>
    </location>
</feature>
<dbReference type="AlphaFoldDB" id="A0A2U3AI27"/>
<evidence type="ECO:0000256" key="3">
    <source>
        <dbReference type="ARBA" id="ARBA00023163"/>
    </source>
</evidence>
<dbReference type="PROSITE" id="PS51078">
    <property type="entry name" value="ICLR_ED"/>
    <property type="match status" value="1"/>
</dbReference>
<evidence type="ECO:0000313" key="9">
    <source>
        <dbReference type="Proteomes" id="UP000245938"/>
    </source>
</evidence>
<organism evidence="8 9">
    <name type="scientific">Kurthia sibirica</name>
    <dbReference type="NCBI Taxonomy" id="202750"/>
    <lineage>
        <taxon>Bacteria</taxon>
        <taxon>Bacillati</taxon>
        <taxon>Bacillota</taxon>
        <taxon>Bacilli</taxon>
        <taxon>Bacillales</taxon>
        <taxon>Caryophanaceae</taxon>
        <taxon>Kurthia</taxon>
    </lineage>
</organism>
<dbReference type="PANTHER" id="PTHR30136:SF35">
    <property type="entry name" value="HTH-TYPE TRANSCRIPTIONAL REGULATOR RV1719"/>
    <property type="match status" value="1"/>
</dbReference>
<dbReference type="PANTHER" id="PTHR30136">
    <property type="entry name" value="HELIX-TURN-HELIX TRANSCRIPTIONAL REGULATOR, ICLR FAMILY"/>
    <property type="match status" value="1"/>
</dbReference>
<protein>
    <recommendedName>
        <fullName evidence="5">Glycerol operon regulatory protein</fullName>
    </recommendedName>
</protein>
<dbReference type="GO" id="GO:0003700">
    <property type="term" value="F:DNA-binding transcription factor activity"/>
    <property type="evidence" value="ECO:0007669"/>
    <property type="project" value="TreeGrafter"/>
</dbReference>
<evidence type="ECO:0000256" key="1">
    <source>
        <dbReference type="ARBA" id="ARBA00023015"/>
    </source>
</evidence>
<dbReference type="SUPFAM" id="SSF46785">
    <property type="entry name" value="Winged helix' DNA-binding domain"/>
    <property type="match status" value="1"/>
</dbReference>
<keyword evidence="1" id="KW-0805">Transcription regulation</keyword>
<dbReference type="InterPro" id="IPR014757">
    <property type="entry name" value="Tscrpt_reg_IclR_C"/>
</dbReference>
<reference evidence="8 9" key="1">
    <citation type="submission" date="2018-05" db="EMBL/GenBank/DDBJ databases">
        <title>Kurthia sibirica genome sequence.</title>
        <authorList>
            <person name="Maclea K.S."/>
            <person name="Goen A.E."/>
        </authorList>
    </citation>
    <scope>NUCLEOTIDE SEQUENCE [LARGE SCALE GENOMIC DNA]</scope>
    <source>
        <strain evidence="8 9">ATCC 49154</strain>
    </source>
</reference>
<dbReference type="SUPFAM" id="SSF55781">
    <property type="entry name" value="GAF domain-like"/>
    <property type="match status" value="1"/>
</dbReference>
<dbReference type="InterPro" id="IPR036388">
    <property type="entry name" value="WH-like_DNA-bd_sf"/>
</dbReference>
<keyword evidence="3" id="KW-0804">Transcription</keyword>
<dbReference type="Proteomes" id="UP000245938">
    <property type="component" value="Unassembled WGS sequence"/>
</dbReference>
<dbReference type="InterPro" id="IPR005471">
    <property type="entry name" value="Tscrpt_reg_IclR_N"/>
</dbReference>
<evidence type="ECO:0000259" key="7">
    <source>
        <dbReference type="PROSITE" id="PS51078"/>
    </source>
</evidence>
<gene>
    <name evidence="8" type="ORF">DEX24_14760</name>
</gene>
<evidence type="ECO:0000256" key="5">
    <source>
        <dbReference type="ARBA" id="ARBA00070406"/>
    </source>
</evidence>
<name>A0A2U3AI27_9BACL</name>
<feature type="domain" description="IclR-ED" evidence="7">
    <location>
        <begin position="67"/>
        <end position="251"/>
    </location>
</feature>
<dbReference type="GO" id="GO:0045892">
    <property type="term" value="P:negative regulation of DNA-templated transcription"/>
    <property type="evidence" value="ECO:0007669"/>
    <property type="project" value="TreeGrafter"/>
</dbReference>
<evidence type="ECO:0000259" key="6">
    <source>
        <dbReference type="PROSITE" id="PS51077"/>
    </source>
</evidence>
<dbReference type="FunFam" id="1.10.10.10:FF:000056">
    <property type="entry name" value="IclR family transcriptional regulator"/>
    <property type="match status" value="1"/>
</dbReference>
<dbReference type="Pfam" id="PF09339">
    <property type="entry name" value="HTH_IclR"/>
    <property type="match status" value="1"/>
</dbReference>